<dbReference type="InterPro" id="IPR006522">
    <property type="entry name" value="Phage_virion_morphogenesis"/>
</dbReference>
<evidence type="ECO:0000313" key="2">
    <source>
        <dbReference type="Proteomes" id="UP000318709"/>
    </source>
</evidence>
<dbReference type="Pfam" id="PF05069">
    <property type="entry name" value="Phage_tail_S"/>
    <property type="match status" value="1"/>
</dbReference>
<dbReference type="EMBL" id="CP038231">
    <property type="protein sequence ID" value="QDH13819.1"/>
    <property type="molecule type" value="Genomic_DNA"/>
</dbReference>
<dbReference type="OrthoDB" id="2081253at2"/>
<accession>A0A4Y6U8N6</accession>
<organism evidence="1 2">
    <name type="scientific">Formicincola oecophyllae</name>
    <dbReference type="NCBI Taxonomy" id="2558361"/>
    <lineage>
        <taxon>Bacteria</taxon>
        <taxon>Pseudomonadati</taxon>
        <taxon>Pseudomonadota</taxon>
        <taxon>Alphaproteobacteria</taxon>
        <taxon>Acetobacterales</taxon>
        <taxon>Acetobacteraceae</taxon>
        <taxon>Formicincola</taxon>
    </lineage>
</organism>
<dbReference type="KEGG" id="swf:E3E12_06055"/>
<dbReference type="RefSeq" id="WP_141443527.1">
    <property type="nucleotide sequence ID" value="NZ_CP038231.1"/>
</dbReference>
<keyword evidence="2" id="KW-1185">Reference proteome</keyword>
<proteinExistence type="predicted"/>
<dbReference type="Proteomes" id="UP000318709">
    <property type="component" value="Chromosome"/>
</dbReference>
<protein>
    <submittedName>
        <fullName evidence="1">Virion morphogenesis protein</fullName>
    </submittedName>
</protein>
<gene>
    <name evidence="1" type="ORF">E3E12_06055</name>
</gene>
<name>A0A4Y6U8N6_9PROT</name>
<dbReference type="AlphaFoldDB" id="A0A4Y6U8N6"/>
<reference evidence="1 2" key="1">
    <citation type="submission" date="2019-03" db="EMBL/GenBank/DDBJ databases">
        <title>The complete genome sequence of Swingsia_sp. F3b2 LMG30590(T).</title>
        <authorList>
            <person name="Chua K.-O."/>
            <person name="Chan K.-G."/>
            <person name="See-Too W.-S."/>
        </authorList>
    </citation>
    <scope>NUCLEOTIDE SEQUENCE [LARGE SCALE GENOMIC DNA]</scope>
    <source>
        <strain evidence="1 2">F3b2</strain>
    </source>
</reference>
<evidence type="ECO:0000313" key="1">
    <source>
        <dbReference type="EMBL" id="QDH13819.1"/>
    </source>
</evidence>
<sequence>MAQITLSGDTKHIKQALQRLADIGRKPQPFLAALGTEIVDNTRQRLNEGRPAVGASYVAFNKLYAQSRKPLPPLIQGGGLQRSLTSQARGDTLIWGSNLVYAAAQQFGALIKPRTKPALVFRMGGQLFKRKSVLLPPRPYLGFTAEDRAALETTLEGFFSRALR</sequence>